<evidence type="ECO:0000256" key="5">
    <source>
        <dbReference type="ARBA" id="ARBA00022781"/>
    </source>
</evidence>
<evidence type="ECO:0000256" key="9">
    <source>
        <dbReference type="RuleBase" id="RU361189"/>
    </source>
</evidence>
<comment type="subcellular location">
    <subcellularLocation>
        <location evidence="1">Membrane</location>
        <topology evidence="1">Multi-pass membrane protein</topology>
    </subcellularLocation>
</comment>
<keyword evidence="5 9" id="KW-0375">Hydrogen ion transport</keyword>
<dbReference type="AlphaFoldDB" id="A0A8S1PIP0"/>
<evidence type="ECO:0000256" key="7">
    <source>
        <dbReference type="ARBA" id="ARBA00023065"/>
    </source>
</evidence>
<organism evidence="11 12">
    <name type="scientific">Paramecium sonneborni</name>
    <dbReference type="NCBI Taxonomy" id="65129"/>
    <lineage>
        <taxon>Eukaryota</taxon>
        <taxon>Sar</taxon>
        <taxon>Alveolata</taxon>
        <taxon>Ciliophora</taxon>
        <taxon>Intramacronucleata</taxon>
        <taxon>Oligohymenophorea</taxon>
        <taxon>Peniculida</taxon>
        <taxon>Parameciidae</taxon>
        <taxon>Paramecium</taxon>
    </lineage>
</organism>
<comment type="function">
    <text evidence="9">Essential component of the vacuolar proton pump (V-ATPase), a multimeric enzyme that catalyzes the translocation of protons across the membranes. Required for assembly and activity of the V-ATPase.</text>
</comment>
<keyword evidence="6 9" id="KW-1133">Transmembrane helix</keyword>
<gene>
    <name evidence="11" type="ORF">PSON_ATCC_30995.1.T0770181</name>
</gene>
<dbReference type="GO" id="GO:0007035">
    <property type="term" value="P:vacuolar acidification"/>
    <property type="evidence" value="ECO:0007669"/>
    <property type="project" value="TreeGrafter"/>
</dbReference>
<feature type="transmembrane region" description="Helical" evidence="9">
    <location>
        <begin position="717"/>
        <end position="738"/>
    </location>
</feature>
<feature type="transmembrane region" description="Helical" evidence="9">
    <location>
        <begin position="585"/>
        <end position="604"/>
    </location>
</feature>
<dbReference type="GO" id="GO:0016471">
    <property type="term" value="C:vacuolar proton-transporting V-type ATPase complex"/>
    <property type="evidence" value="ECO:0007669"/>
    <property type="project" value="TreeGrafter"/>
</dbReference>
<dbReference type="GO" id="GO:0051117">
    <property type="term" value="F:ATPase binding"/>
    <property type="evidence" value="ECO:0007669"/>
    <property type="project" value="TreeGrafter"/>
</dbReference>
<evidence type="ECO:0000256" key="3">
    <source>
        <dbReference type="ARBA" id="ARBA00022448"/>
    </source>
</evidence>
<dbReference type="EMBL" id="CAJJDN010000077">
    <property type="protein sequence ID" value="CAD8102278.1"/>
    <property type="molecule type" value="Genomic_DNA"/>
</dbReference>
<dbReference type="PIRSF" id="PIRSF001293">
    <property type="entry name" value="ATP6V0A1"/>
    <property type="match status" value="1"/>
</dbReference>
<evidence type="ECO:0000256" key="2">
    <source>
        <dbReference type="ARBA" id="ARBA00009904"/>
    </source>
</evidence>
<keyword evidence="7 9" id="KW-0406">Ion transport</keyword>
<evidence type="ECO:0000256" key="10">
    <source>
        <dbReference type="SAM" id="Coils"/>
    </source>
</evidence>
<evidence type="ECO:0000256" key="4">
    <source>
        <dbReference type="ARBA" id="ARBA00022692"/>
    </source>
</evidence>
<feature type="transmembrane region" description="Helical" evidence="9">
    <location>
        <begin position="489"/>
        <end position="508"/>
    </location>
</feature>
<name>A0A8S1PIP0_9CILI</name>
<accession>A0A8S1PIP0</accession>
<evidence type="ECO:0000256" key="6">
    <source>
        <dbReference type="ARBA" id="ARBA00022989"/>
    </source>
</evidence>
<feature type="transmembrane region" description="Helical" evidence="9">
    <location>
        <begin position="520"/>
        <end position="546"/>
    </location>
</feature>
<proteinExistence type="inferred from homology"/>
<dbReference type="InterPro" id="IPR002490">
    <property type="entry name" value="V-ATPase_116kDa_su"/>
</dbReference>
<keyword evidence="12" id="KW-1185">Reference proteome</keyword>
<keyword evidence="3 9" id="KW-0813">Transport</keyword>
<comment type="similarity">
    <text evidence="2 9">Belongs to the V-ATPase 116 kDa subunit family.</text>
</comment>
<dbReference type="PANTHER" id="PTHR11629:SF63">
    <property type="entry name" value="V-TYPE PROTON ATPASE SUBUNIT A"/>
    <property type="match status" value="1"/>
</dbReference>
<dbReference type="OrthoDB" id="10264220at2759"/>
<evidence type="ECO:0000313" key="11">
    <source>
        <dbReference type="EMBL" id="CAD8102278.1"/>
    </source>
</evidence>
<evidence type="ECO:0000313" key="12">
    <source>
        <dbReference type="Proteomes" id="UP000692954"/>
    </source>
</evidence>
<keyword evidence="4 9" id="KW-0812">Transmembrane</keyword>
<evidence type="ECO:0000256" key="1">
    <source>
        <dbReference type="ARBA" id="ARBA00004141"/>
    </source>
</evidence>
<sequence>MFRATEIHLYKLYVSREQAFQLLTKIGHMKCVNLVNCSNSAFHEHDYYKQLKICDDIYNKISEIKNLLQLYNKQINYCPNYEQFIQYITITEDQAIKIEQELAHKLQFISSQQTNLQQIIEQRNICEEKIAVIQYCKDFIYKFSGIQLGYIVGCINSIDSLKFNRIVFRVTKENGIIKFKNLNNNSRTIFTLVFAVGKYENLKNKLLKICEAFNVSVYQLPEEINLENEISELQNKLLNLEIVIQKTKYEIDQQLDYFSDIQARIPLELDQVYDFGYCSYICQLKIILDMISTTYYHLTFFEGKSQFLIGQIWCQQSDIEELKQFGFQIEIMRDINENMYEPPSLLKTNQFTYIFQELVNTYGIPRYDEINPGLFTIISFPFLFGMMFGDIGHGILLTLFGFYLLIFGQRIIKRIKLQNSSEYLAYSDFQSLYQCRYLIILMGLFATYCGFIYNDFFSISLEYKLEKFQLGFDGKWSMSEFHLTVMNSFKMKTAIIVGVTQMVFGILLKGQNCLYQRRFVDFFFSFLPELAFMLSTFGYMSFLIIIKWLTDYSNNMEPPSIITTLLNMVFKLGGINGPEMYPHQVYVQTILIKVAICSPIIMLLKPEAIRIQRAYFNQRNQQIVYDELIEQQNHQVEQNQQKNQLFGQLIENRKIIEDKHFDFSEIYIESLIQCIEFILGAVSNTASYLRLWALSLAHSQLSEVFFKMSLEPQLCNGSIFGICFTFMIYALATFGVLMCMDTLECFLHSLRLHWVEFQSKFYKGDGYRFQKFNYLYFLDQKFQFSTRM</sequence>
<feature type="coiled-coil region" evidence="10">
    <location>
        <begin position="223"/>
        <end position="250"/>
    </location>
</feature>
<keyword evidence="8 9" id="KW-0472">Membrane</keyword>
<keyword evidence="10" id="KW-0175">Coiled coil</keyword>
<reference evidence="11" key="1">
    <citation type="submission" date="2021-01" db="EMBL/GenBank/DDBJ databases">
        <authorList>
            <consortium name="Genoscope - CEA"/>
            <person name="William W."/>
        </authorList>
    </citation>
    <scope>NUCLEOTIDE SEQUENCE</scope>
</reference>
<dbReference type="PANTHER" id="PTHR11629">
    <property type="entry name" value="VACUOLAR PROTON ATPASES"/>
    <property type="match status" value="1"/>
</dbReference>
<evidence type="ECO:0000256" key="8">
    <source>
        <dbReference type="ARBA" id="ARBA00023136"/>
    </source>
</evidence>
<protein>
    <recommendedName>
        <fullName evidence="9">V-type proton ATPase subunit a</fullName>
    </recommendedName>
</protein>
<feature type="transmembrane region" description="Helical" evidence="9">
    <location>
        <begin position="382"/>
        <end position="406"/>
    </location>
</feature>
<dbReference type="GO" id="GO:0046961">
    <property type="term" value="F:proton-transporting ATPase activity, rotational mechanism"/>
    <property type="evidence" value="ECO:0007669"/>
    <property type="project" value="InterPro"/>
</dbReference>
<feature type="transmembrane region" description="Helical" evidence="9">
    <location>
        <begin position="435"/>
        <end position="453"/>
    </location>
</feature>
<dbReference type="InterPro" id="IPR026028">
    <property type="entry name" value="V-type_ATPase_116kDa_su_euka"/>
</dbReference>
<dbReference type="Proteomes" id="UP000692954">
    <property type="component" value="Unassembled WGS sequence"/>
</dbReference>
<dbReference type="Pfam" id="PF01496">
    <property type="entry name" value="V_ATPase_I"/>
    <property type="match status" value="1"/>
</dbReference>
<dbReference type="GO" id="GO:0033179">
    <property type="term" value="C:proton-transporting V-type ATPase, V0 domain"/>
    <property type="evidence" value="ECO:0007669"/>
    <property type="project" value="InterPro"/>
</dbReference>
<comment type="caution">
    <text evidence="11">The sequence shown here is derived from an EMBL/GenBank/DDBJ whole genome shotgun (WGS) entry which is preliminary data.</text>
</comment>